<name>A0ACC7P7P2_9BACL</name>
<evidence type="ECO:0000313" key="1">
    <source>
        <dbReference type="EMBL" id="MFM9331619.1"/>
    </source>
</evidence>
<keyword evidence="2" id="KW-1185">Reference proteome</keyword>
<reference evidence="1" key="1">
    <citation type="submission" date="2024-12" db="EMBL/GenBank/DDBJ databases">
        <authorList>
            <person name="Wu N."/>
        </authorList>
    </citation>
    <scope>NUCLEOTIDE SEQUENCE</scope>
    <source>
        <strain evidence="1">P15</strain>
    </source>
</reference>
<proteinExistence type="predicted"/>
<sequence length="390" mass="41501">MMMRKLTAAGTAALMLLTTSCAVREEAGPGTGSVSSPASSTAPARTGAPEADDFPYRAQVLAEGLQLPWELAFAPDGRIFFTERPGFLRVIEAGKVREAPLLELPSPGLGEGGLLGLALDPNFAANGNAYVYQTYRNGDAVKNRILRLSIGQETAKVEATLMDDIPGSSTHNGGRMKFGPDGFLYITTGDAAKRELAQQKDSLAGKILRLAPDGSVPGDNPFPGSPVYSWGHRNPQGLAWQPDTGALFSSEHGQSAHDELNIITPGANYGWPLIQGDETDTRDGISLKAPLTHSGSETWAPSGMAFITQGPWKGRLLVAALSGQQLLQVMPEGSGQSASVSSLYQKEWGRLRNVAEAPDGTLYILVGNRDGRGSPKENDDKLIALYPTWK</sequence>
<evidence type="ECO:0000313" key="2">
    <source>
        <dbReference type="Proteomes" id="UP001631969"/>
    </source>
</evidence>
<comment type="caution">
    <text evidence="1">The sequence shown here is derived from an EMBL/GenBank/DDBJ whole genome shotgun (WGS) entry which is preliminary data.</text>
</comment>
<accession>A0ACC7P7P2</accession>
<organism evidence="1 2">
    <name type="scientific">Paenibacillus mesotrionivorans</name>
    <dbReference type="NCBI Taxonomy" id="3160968"/>
    <lineage>
        <taxon>Bacteria</taxon>
        <taxon>Bacillati</taxon>
        <taxon>Bacillota</taxon>
        <taxon>Bacilli</taxon>
        <taxon>Bacillales</taxon>
        <taxon>Paenibacillaceae</taxon>
        <taxon>Paenibacillus</taxon>
    </lineage>
</organism>
<dbReference type="Proteomes" id="UP001631969">
    <property type="component" value="Unassembled WGS sequence"/>
</dbReference>
<gene>
    <name evidence="1" type="ORF">ACI1P1_25295</name>
</gene>
<dbReference type="EMBL" id="JBJURJ010000020">
    <property type="protein sequence ID" value="MFM9331619.1"/>
    <property type="molecule type" value="Genomic_DNA"/>
</dbReference>
<protein>
    <submittedName>
        <fullName evidence="1">PQQ-dependent sugar dehydrogenase</fullName>
    </submittedName>
</protein>